<dbReference type="SUPFAM" id="SSF48452">
    <property type="entry name" value="TPR-like"/>
    <property type="match status" value="1"/>
</dbReference>
<evidence type="ECO:0000259" key="2">
    <source>
        <dbReference type="PROSITE" id="PS50030"/>
    </source>
</evidence>
<dbReference type="GO" id="GO:0072318">
    <property type="term" value="P:clathrin coat disassembly"/>
    <property type="evidence" value="ECO:0007669"/>
    <property type="project" value="TreeGrafter"/>
</dbReference>
<keyword evidence="4" id="KW-1185">Reference proteome</keyword>
<dbReference type="Gene3D" id="1.10.8.10">
    <property type="entry name" value="DNA helicase RuvA subunit, C-terminal domain"/>
    <property type="match status" value="1"/>
</dbReference>
<feature type="compositionally biased region" description="Polar residues" evidence="1">
    <location>
        <begin position="84"/>
        <end position="98"/>
    </location>
</feature>
<feature type="compositionally biased region" description="Basic and acidic residues" evidence="1">
    <location>
        <begin position="307"/>
        <end position="321"/>
    </location>
</feature>
<accession>A0A9P6WPV8</accession>
<feature type="region of interest" description="Disordered" evidence="1">
    <location>
        <begin position="585"/>
        <end position="638"/>
    </location>
</feature>
<feature type="compositionally biased region" description="Polar residues" evidence="1">
    <location>
        <begin position="106"/>
        <end position="119"/>
    </location>
</feature>
<feature type="compositionally biased region" description="Polar residues" evidence="1">
    <location>
        <begin position="401"/>
        <end position="410"/>
    </location>
</feature>
<dbReference type="PROSITE" id="PS50030">
    <property type="entry name" value="UBA"/>
    <property type="match status" value="1"/>
</dbReference>
<feature type="compositionally biased region" description="Basic and acidic residues" evidence="1">
    <location>
        <begin position="142"/>
        <end position="151"/>
    </location>
</feature>
<feature type="compositionally biased region" description="Low complexity" evidence="1">
    <location>
        <begin position="354"/>
        <end position="376"/>
    </location>
</feature>
<feature type="region of interest" description="Disordered" evidence="1">
    <location>
        <begin position="307"/>
        <end position="333"/>
    </location>
</feature>
<dbReference type="Gene3D" id="1.25.40.10">
    <property type="entry name" value="Tetratricopeptide repeat domain"/>
    <property type="match status" value="1"/>
</dbReference>
<sequence length="737" mass="82776">MSNSMNSSSSSATKMSNGGLDLDFLDTYVSKPSNTSNTSSSTVNNISNKNKSTTVSDIDDLLFSIPTSKSNTIQSKQQQQQQQRTNVTKPQNIQNNNLLDDFFGQPISSIQAQTSQNKLPTPTPSPNPSTNDNVFTSQSNLKRNESMQEQKDSALAELMDMGFSLEKANIALEATSTGCDINEAISFLMEQAHSSSRKQSRNSTQRFQSPQKTSEDDLGKFVNDISADLMSTASFLFNSGKKKIQQGVEMYRQQKLDSNDGQPIWMKNQMKYKANSMKLPNEEDNEMDPETMKNLIQQQRLREQRFQQEKNQDVLSREKSSTPESPSSYSTIHSRLSSIDGIQEQQFRSKPVYSQSQNQPQRLSSSQQQQQQQQQQHTSKPTSSASSEIYVSSSRHRTRKPTSQVTEIPSLIETTSTSNLKVSKSSGLISIPPLDSAQKMVFSTSRELAQEQFKAGDYTSSLENYIAASNVIPSDHPFQIILNSNLALVYSKLGNPKNQLIVSNKGLELISKLTNKVPINKLSIIILEGNKNLKSFWIKLMTKRAESFEFTEKWIDAKESYEKLISEGESTKAIMDGKNRCLKALNPRPLSKQTSKASIPSKPSPPSKPSNSSKSSENLKTVQESNKNKEREDEEKFNLHDKVEGQLDRWRMGNKDNIRALICSLDNILWSGLNWKPVKLTDLVLDNKVKIYYMKAVAKTHPDKISSNESTENKMIANGVFITLNEAWETFKQSKGM</sequence>
<dbReference type="SUPFAM" id="SSF46565">
    <property type="entry name" value="Chaperone J-domain"/>
    <property type="match status" value="1"/>
</dbReference>
<dbReference type="GO" id="GO:0072583">
    <property type="term" value="P:clathrin-dependent endocytosis"/>
    <property type="evidence" value="ECO:0007669"/>
    <property type="project" value="TreeGrafter"/>
</dbReference>
<comment type="caution">
    <text evidence="3">The sequence shown here is derived from an EMBL/GenBank/DDBJ whole genome shotgun (WGS) entry which is preliminary data.</text>
</comment>
<dbReference type="SMART" id="SM00165">
    <property type="entry name" value="UBA"/>
    <property type="match status" value="1"/>
</dbReference>
<dbReference type="SUPFAM" id="SSF46934">
    <property type="entry name" value="UBA-like"/>
    <property type="match status" value="1"/>
</dbReference>
<dbReference type="GO" id="GO:0005737">
    <property type="term" value="C:cytoplasm"/>
    <property type="evidence" value="ECO:0007669"/>
    <property type="project" value="TreeGrafter"/>
</dbReference>
<dbReference type="Proteomes" id="UP000697127">
    <property type="component" value="Unassembled WGS sequence"/>
</dbReference>
<feature type="region of interest" description="Disordered" evidence="1">
    <location>
        <begin position="192"/>
        <end position="218"/>
    </location>
</feature>
<dbReference type="PANTHER" id="PTHR23172">
    <property type="entry name" value="AUXILIN/CYCLIN G-ASSOCIATED KINASE-RELATED"/>
    <property type="match status" value="1"/>
</dbReference>
<reference evidence="3" key="1">
    <citation type="submission" date="2020-11" db="EMBL/GenBank/DDBJ databases">
        <title>Kefir isolates.</title>
        <authorList>
            <person name="Marcisauskas S."/>
            <person name="Kim Y."/>
            <person name="Blasche S."/>
        </authorList>
    </citation>
    <scope>NUCLEOTIDE SEQUENCE</scope>
    <source>
        <strain evidence="3">Olga-1</strain>
    </source>
</reference>
<evidence type="ECO:0000313" key="4">
    <source>
        <dbReference type="Proteomes" id="UP000697127"/>
    </source>
</evidence>
<dbReference type="Gene3D" id="1.10.287.110">
    <property type="entry name" value="DnaJ domain"/>
    <property type="match status" value="1"/>
</dbReference>
<dbReference type="AlphaFoldDB" id="A0A9P6WPV8"/>
<name>A0A9P6WPV8_9ASCO</name>
<protein>
    <recommendedName>
        <fullName evidence="2">UBA domain-containing protein</fullName>
    </recommendedName>
</protein>
<organism evidence="3 4">
    <name type="scientific">Pichia californica</name>
    <dbReference type="NCBI Taxonomy" id="460514"/>
    <lineage>
        <taxon>Eukaryota</taxon>
        <taxon>Fungi</taxon>
        <taxon>Dikarya</taxon>
        <taxon>Ascomycota</taxon>
        <taxon>Saccharomycotina</taxon>
        <taxon>Pichiomycetes</taxon>
        <taxon>Pichiales</taxon>
        <taxon>Pichiaceae</taxon>
        <taxon>Pichia</taxon>
    </lineage>
</organism>
<feature type="region of interest" description="Disordered" evidence="1">
    <location>
        <begin position="346"/>
        <end position="410"/>
    </location>
</feature>
<feature type="compositionally biased region" description="Basic and acidic residues" evidence="1">
    <location>
        <begin position="626"/>
        <end position="638"/>
    </location>
</feature>
<dbReference type="InterPro" id="IPR015940">
    <property type="entry name" value="UBA"/>
</dbReference>
<dbReference type="PANTHER" id="PTHR23172:SF19">
    <property type="entry name" value="J DOMAIN-CONTAINING PROTEIN"/>
    <property type="match status" value="1"/>
</dbReference>
<evidence type="ECO:0000256" key="1">
    <source>
        <dbReference type="SAM" id="MobiDB-lite"/>
    </source>
</evidence>
<dbReference type="InterPro" id="IPR036869">
    <property type="entry name" value="J_dom_sf"/>
</dbReference>
<dbReference type="CDD" id="cd14291">
    <property type="entry name" value="UBA1_NUB1_like"/>
    <property type="match status" value="1"/>
</dbReference>
<feature type="region of interest" description="Disordered" evidence="1">
    <location>
        <begin position="32"/>
        <end position="52"/>
    </location>
</feature>
<dbReference type="GO" id="GO:0031982">
    <property type="term" value="C:vesicle"/>
    <property type="evidence" value="ECO:0007669"/>
    <property type="project" value="TreeGrafter"/>
</dbReference>
<proteinExistence type="predicted"/>
<dbReference type="FunFam" id="1.10.287.110:FF:000002">
    <property type="entry name" value="putative tyrosine-protein phosphatase auxilin isoform X2"/>
    <property type="match status" value="1"/>
</dbReference>
<feature type="domain" description="UBA" evidence="2">
    <location>
        <begin position="146"/>
        <end position="191"/>
    </location>
</feature>
<evidence type="ECO:0000313" key="3">
    <source>
        <dbReference type="EMBL" id="KAG0691077.1"/>
    </source>
</evidence>
<dbReference type="InterPro" id="IPR009060">
    <property type="entry name" value="UBA-like_sf"/>
</dbReference>
<dbReference type="InterPro" id="IPR011990">
    <property type="entry name" value="TPR-like_helical_dom_sf"/>
</dbReference>
<feature type="region of interest" description="Disordered" evidence="1">
    <location>
        <begin position="70"/>
        <end position="151"/>
    </location>
</feature>
<feature type="compositionally biased region" description="Polar residues" evidence="1">
    <location>
        <begin position="201"/>
        <end position="212"/>
    </location>
</feature>
<feature type="compositionally biased region" description="Low complexity" evidence="1">
    <location>
        <begin position="383"/>
        <end position="393"/>
    </location>
</feature>
<dbReference type="EMBL" id="PUHW01000009">
    <property type="protein sequence ID" value="KAG0691077.1"/>
    <property type="molecule type" value="Genomic_DNA"/>
</dbReference>
<feature type="compositionally biased region" description="Polar residues" evidence="1">
    <location>
        <begin position="132"/>
        <end position="141"/>
    </location>
</feature>
<gene>
    <name evidence="3" type="ORF">C6P40_005304</name>
</gene>
<feature type="compositionally biased region" description="Low complexity" evidence="1">
    <location>
        <begin position="322"/>
        <end position="331"/>
    </location>
</feature>
<dbReference type="GO" id="GO:0030276">
    <property type="term" value="F:clathrin binding"/>
    <property type="evidence" value="ECO:0007669"/>
    <property type="project" value="TreeGrafter"/>
</dbReference>